<dbReference type="InterPro" id="IPR013525">
    <property type="entry name" value="ABC2_TM"/>
</dbReference>
<dbReference type="RefSeq" id="WP_218729321.1">
    <property type="nucleotide sequence ID" value="NZ_CP118776.1"/>
</dbReference>
<keyword evidence="3 6" id="KW-0812">Transmembrane</keyword>
<gene>
    <name evidence="8" type="ORF">PYH69_11945</name>
</gene>
<feature type="domain" description="ABC-2 type transporter transmembrane" evidence="7">
    <location>
        <begin position="16"/>
        <end position="303"/>
    </location>
</feature>
<evidence type="ECO:0000256" key="6">
    <source>
        <dbReference type="SAM" id="Phobius"/>
    </source>
</evidence>
<dbReference type="GO" id="GO:0005886">
    <property type="term" value="C:plasma membrane"/>
    <property type="evidence" value="ECO:0007669"/>
    <property type="project" value="UniProtKB-SubCell"/>
</dbReference>
<dbReference type="Proteomes" id="UP001223261">
    <property type="component" value="Chromosome"/>
</dbReference>
<dbReference type="EMBL" id="CP118848">
    <property type="protein sequence ID" value="WHI59423.1"/>
    <property type="molecule type" value="Genomic_DNA"/>
</dbReference>
<dbReference type="GO" id="GO:0140359">
    <property type="term" value="F:ABC-type transporter activity"/>
    <property type="evidence" value="ECO:0007669"/>
    <property type="project" value="InterPro"/>
</dbReference>
<accession>A0AAX3W2D3</accession>
<evidence type="ECO:0000313" key="8">
    <source>
        <dbReference type="EMBL" id="WHI59423.1"/>
    </source>
</evidence>
<evidence type="ECO:0000256" key="5">
    <source>
        <dbReference type="ARBA" id="ARBA00023136"/>
    </source>
</evidence>
<keyword evidence="4 6" id="KW-1133">Transmembrane helix</keyword>
<evidence type="ECO:0000256" key="2">
    <source>
        <dbReference type="ARBA" id="ARBA00022475"/>
    </source>
</evidence>
<proteinExistence type="predicted"/>
<feature type="transmembrane region" description="Helical" evidence="6">
    <location>
        <begin position="228"/>
        <end position="251"/>
    </location>
</feature>
<dbReference type="AlphaFoldDB" id="A0AAX3W2D3"/>
<organism evidence="8 9">
    <name type="scientific">Mammaliicoccus lentus</name>
    <name type="common">Staphylococcus lentus</name>
    <dbReference type="NCBI Taxonomy" id="42858"/>
    <lineage>
        <taxon>Bacteria</taxon>
        <taxon>Bacillati</taxon>
        <taxon>Bacillota</taxon>
        <taxon>Bacilli</taxon>
        <taxon>Bacillales</taxon>
        <taxon>Staphylococcaceae</taxon>
        <taxon>Mammaliicoccus</taxon>
    </lineage>
</organism>
<feature type="transmembrane region" description="Helical" evidence="6">
    <location>
        <begin position="286"/>
        <end position="304"/>
    </location>
</feature>
<dbReference type="Pfam" id="PF12698">
    <property type="entry name" value="ABC2_membrane_3"/>
    <property type="match status" value="1"/>
</dbReference>
<dbReference type="InterPro" id="IPR051449">
    <property type="entry name" value="ABC-2_transporter_component"/>
</dbReference>
<evidence type="ECO:0000256" key="1">
    <source>
        <dbReference type="ARBA" id="ARBA00004651"/>
    </source>
</evidence>
<feature type="transmembrane region" description="Helical" evidence="6">
    <location>
        <begin position="258"/>
        <end position="280"/>
    </location>
</feature>
<keyword evidence="2" id="KW-1003">Cell membrane</keyword>
<evidence type="ECO:0000256" key="3">
    <source>
        <dbReference type="ARBA" id="ARBA00022692"/>
    </source>
</evidence>
<dbReference type="PANTHER" id="PTHR30294:SF29">
    <property type="entry name" value="MULTIDRUG ABC TRANSPORTER PERMEASE YBHS-RELATED"/>
    <property type="match status" value="1"/>
</dbReference>
<feature type="transmembrane region" description="Helical" evidence="6">
    <location>
        <begin position="13"/>
        <end position="33"/>
    </location>
</feature>
<name>A0AAX3W2D3_MAMLE</name>
<reference evidence="8" key="1">
    <citation type="journal article" date="2023" name="Antibiotics">
        <title>Prevalence and Molecular Characterization of Methicillin-Resistant Staphylococci (MRS) and Mammaliicocci (MRM) in Dromedary Camels from Algeria: First Detection of SCCmec-mecC Hybrid in Methicillin-Resistant Mammaliicoccus lentus.</title>
        <authorList>
            <person name="Belhout C."/>
            <person name="Boyen F."/>
            <person name="Vereecke N."/>
            <person name="Theuns S."/>
            <person name="Taibi N."/>
            <person name="Stegger M."/>
            <person name="de la Fe-Rodriguez P.Y."/>
            <person name="Bouayad L."/>
            <person name="Elgroud R."/>
            <person name="Butaye P."/>
        </authorList>
    </citation>
    <scope>NUCLEOTIDE SEQUENCE</scope>
    <source>
        <strain evidence="8">7048</strain>
    </source>
</reference>
<comment type="subcellular location">
    <subcellularLocation>
        <location evidence="1">Cell membrane</location>
        <topology evidence="1">Multi-pass membrane protein</topology>
    </subcellularLocation>
</comment>
<feature type="transmembrane region" description="Helical" evidence="6">
    <location>
        <begin position="187"/>
        <end position="208"/>
    </location>
</feature>
<dbReference type="PANTHER" id="PTHR30294">
    <property type="entry name" value="MEMBRANE COMPONENT OF ABC TRANSPORTER YHHJ-RELATED"/>
    <property type="match status" value="1"/>
</dbReference>
<evidence type="ECO:0000256" key="4">
    <source>
        <dbReference type="ARBA" id="ARBA00022989"/>
    </source>
</evidence>
<sequence>MKPIFNLVVLKQWVQYIILILFIILTVSVVFMVKASSNKVFKVPIAIQDMDQSSESKNLIHTLEHTKYLEVIKLQKDEAYIEDVIQKKQAIVSMQIPEGFNKKLSNNNLRDAIPLYYKDDFIGEIALEVTSKALYEQQIPIIIQKHLDKSGQNVSLETIKKEYKKDTPNSKMEQHAVNKNSDVSISAGLIIALLLVISTSQIVLHQRLKQNAALERLLMFNNTKMKLYLTYILTHTLLLFFIIFIIGLCLSWSLSFKFYLITFLILLIYEFGLSVLLFKINTLSHKIFMALLWAIAINIVYVFIQI</sequence>
<protein>
    <submittedName>
        <fullName evidence="8">ABC transporter permease</fullName>
    </submittedName>
</protein>
<evidence type="ECO:0000259" key="7">
    <source>
        <dbReference type="Pfam" id="PF12698"/>
    </source>
</evidence>
<evidence type="ECO:0000313" key="9">
    <source>
        <dbReference type="Proteomes" id="UP001223261"/>
    </source>
</evidence>
<keyword evidence="5 6" id="KW-0472">Membrane</keyword>